<accession>A0A6F8T6W5</accession>
<protein>
    <recommendedName>
        <fullName evidence="3">Ankyrin repeat-containing protein</fullName>
    </recommendedName>
</protein>
<dbReference type="SUPFAM" id="SSF140931">
    <property type="entry name" value="Fic-like"/>
    <property type="match status" value="1"/>
</dbReference>
<dbReference type="InterPro" id="IPR036597">
    <property type="entry name" value="Fido-like_dom_sf"/>
</dbReference>
<proteinExistence type="predicted"/>
<dbReference type="KEGG" id="lant:TUM19329_25520"/>
<keyword evidence="2" id="KW-1185">Reference proteome</keyword>
<sequence length="700" mass="81425">MPLKRYILIPDLSTFYNDAGCATKIAQIIERAILRKEYLVYPSLERANRDKSFDLKKQMATAGIMELEIEAEGDLNEKNTLKFCKEIQGLRSDKEKAKKCSLFIKNVYVKGFKLPFDELGMRDREVAQISSFSLVEDSKLQLNKPPLLYLKQIPDELLFMLFTDHQHFLNFENWRHYNAREPNGNGCIYDLFQTTTFLCNRFPLTLNHFTLEHIQTVQKLLSDSVFFGSTEDRRGLFRTSYNAFSLSSDAVTIDGIKELLQRIKNDNEATGFRIGPVKRSNVVATFCWNMYSIIQEEKPWKQYFDAAGELTNEMIIKIEEFENRAIRETCKEKEIAYKDVKRIVKDFLENFKPDKKVARSQFWGNLSYYYCDSARKFSRRSTKMELQYDLIHARANAVAAAGNIESSAINIKECTGPELETLAKTIYARIQNSNDISLCTPEPKLAEKWANVALKKYQNTIGLAKCPMEIIEIIDELVHELEILHLFPDVNCRTNYLLMNFLFMTHSLRWSIEFNPNRLDAYSKKERVQQHIQGMLRTDYIIEHQEQLLEDNKRIDLIYLGNKEGLQTVDYSAEELSQVNVDTQYREISQQLVETLEEYEKTFKQNLETILKKYDLQSQSRLCSTSAMLFPIPAGYMEFSKALKQLQANYDGLFFFKSVAHLNTVPEIAEDIETLMNLSGFNKCWMENNGVDQSADSHFR</sequence>
<evidence type="ECO:0000313" key="2">
    <source>
        <dbReference type="Proteomes" id="UP000502894"/>
    </source>
</evidence>
<reference evidence="1" key="1">
    <citation type="journal article" date="2020" name="Microbiol. Resour. Announc.">
        <title>Complete Genome Sequence of Novel Psychrotolerant Legionella Strain TUM19329, Isolated from Antarctic Lake Sediment.</title>
        <authorList>
            <person name="Shimada S."/>
            <person name="Nakai R."/>
            <person name="Aoki K."/>
            <person name="Shimoeda N."/>
            <person name="Ohno G."/>
            <person name="Miyazaki Y."/>
            <person name="Kudoh S."/>
            <person name="Imura S."/>
            <person name="Watanabe K."/>
            <person name="Ishii Y."/>
            <person name="Tateda K."/>
        </authorList>
    </citation>
    <scope>NUCLEOTIDE SEQUENCE [LARGE SCALE GENOMIC DNA]</scope>
    <source>
        <strain evidence="1">TUM19329</strain>
    </source>
</reference>
<dbReference type="EMBL" id="AP022839">
    <property type="protein sequence ID" value="BCA96191.1"/>
    <property type="molecule type" value="Genomic_DNA"/>
</dbReference>
<dbReference type="Proteomes" id="UP000502894">
    <property type="component" value="Chromosome"/>
</dbReference>
<dbReference type="RefSeq" id="WP_173237584.1">
    <property type="nucleotide sequence ID" value="NZ_AP022839.1"/>
</dbReference>
<evidence type="ECO:0000313" key="1">
    <source>
        <dbReference type="EMBL" id="BCA96191.1"/>
    </source>
</evidence>
<organism evidence="1 2">
    <name type="scientific">Legionella antarctica</name>
    <dbReference type="NCBI Taxonomy" id="2708020"/>
    <lineage>
        <taxon>Bacteria</taxon>
        <taxon>Pseudomonadati</taxon>
        <taxon>Pseudomonadota</taxon>
        <taxon>Gammaproteobacteria</taxon>
        <taxon>Legionellales</taxon>
        <taxon>Legionellaceae</taxon>
        <taxon>Legionella</taxon>
    </lineage>
</organism>
<evidence type="ECO:0008006" key="3">
    <source>
        <dbReference type="Google" id="ProtNLM"/>
    </source>
</evidence>
<dbReference type="AlphaFoldDB" id="A0A6F8T6W5"/>
<name>A0A6F8T6W5_9GAMM</name>
<dbReference type="Gene3D" id="1.10.3290.10">
    <property type="entry name" value="Fido-like domain"/>
    <property type="match status" value="1"/>
</dbReference>
<gene>
    <name evidence="1" type="ORF">TUM19329_25520</name>
</gene>